<comment type="similarity">
    <text evidence="1">Belongs to the peptidase S10 family.</text>
</comment>
<dbReference type="InterPro" id="IPR001563">
    <property type="entry name" value="Peptidase_S10"/>
</dbReference>
<dbReference type="Proteomes" id="UP001180020">
    <property type="component" value="Unassembled WGS sequence"/>
</dbReference>
<feature type="signal peptide" evidence="2">
    <location>
        <begin position="1"/>
        <end position="30"/>
    </location>
</feature>
<dbReference type="EMBL" id="JAUJYO010000019">
    <property type="protein sequence ID" value="KAK1288854.1"/>
    <property type="molecule type" value="Genomic_DNA"/>
</dbReference>
<feature type="chain" id="PRO_5043698461" evidence="2">
    <location>
        <begin position="31"/>
        <end position="304"/>
    </location>
</feature>
<keyword evidence="3" id="KW-0121">Carboxypeptidase</keyword>
<dbReference type="Gene3D" id="6.10.250.940">
    <property type="match status" value="1"/>
</dbReference>
<dbReference type="Pfam" id="PF00450">
    <property type="entry name" value="Peptidase_S10"/>
    <property type="match status" value="2"/>
</dbReference>
<dbReference type="InterPro" id="IPR029058">
    <property type="entry name" value="AB_hydrolase_fold"/>
</dbReference>
<accession>A0AAV9CJC3</accession>
<evidence type="ECO:0000313" key="3">
    <source>
        <dbReference type="EMBL" id="KAK1288854.1"/>
    </source>
</evidence>
<proteinExistence type="inferred from homology"/>
<keyword evidence="4" id="KW-1185">Reference proteome</keyword>
<reference evidence="3" key="1">
    <citation type="journal article" date="2023" name="Nat. Commun.">
        <title>Diploid and tetraploid genomes of Acorus and the evolution of monocots.</title>
        <authorList>
            <person name="Ma L."/>
            <person name="Liu K.W."/>
            <person name="Li Z."/>
            <person name="Hsiao Y.Y."/>
            <person name="Qi Y."/>
            <person name="Fu T."/>
            <person name="Tang G.D."/>
            <person name="Zhang D."/>
            <person name="Sun W.H."/>
            <person name="Liu D.K."/>
            <person name="Li Y."/>
            <person name="Chen G.Z."/>
            <person name="Liu X.D."/>
            <person name="Liao X.Y."/>
            <person name="Jiang Y.T."/>
            <person name="Yu X."/>
            <person name="Hao Y."/>
            <person name="Huang J."/>
            <person name="Zhao X.W."/>
            <person name="Ke S."/>
            <person name="Chen Y.Y."/>
            <person name="Wu W.L."/>
            <person name="Hsu J.L."/>
            <person name="Lin Y.F."/>
            <person name="Huang M.D."/>
            <person name="Li C.Y."/>
            <person name="Huang L."/>
            <person name="Wang Z.W."/>
            <person name="Zhao X."/>
            <person name="Zhong W.Y."/>
            <person name="Peng D.H."/>
            <person name="Ahmad S."/>
            <person name="Lan S."/>
            <person name="Zhang J.S."/>
            <person name="Tsai W.C."/>
            <person name="Van de Peer Y."/>
            <person name="Liu Z.J."/>
        </authorList>
    </citation>
    <scope>NUCLEOTIDE SEQUENCE</scope>
    <source>
        <strain evidence="3">CP</strain>
    </source>
</reference>
<sequence>MRRSSSSSFKASPSLLCLLLLLLLVGLTHARVPAVEFVNKMMVEGLSKDWDMTASVAKPLVVSQTGSKEPDLIVGGLPGQRAKGVQYTQYAGYVTVDATAGRALFYYFVEAIHNATSKPLVLWLSSGPGCSSLGDQALMGHGPYRVSKNGQTLHGNKDSLVQVANVIYLESTTGTGFSYSNTSSDYKGLSDRKISEGQLQIPGELAREIPRVQGEDVLRRRGGLWRLARQSTAPIYLYDFSASICSLTPPPNQPIQNVDGLYECSEKNVAEYLNTPEVQKALHVNPATIPQGWRQCNEYSFQKP</sequence>
<organism evidence="3 4">
    <name type="scientific">Acorus calamus</name>
    <name type="common">Sweet flag</name>
    <dbReference type="NCBI Taxonomy" id="4465"/>
    <lineage>
        <taxon>Eukaryota</taxon>
        <taxon>Viridiplantae</taxon>
        <taxon>Streptophyta</taxon>
        <taxon>Embryophyta</taxon>
        <taxon>Tracheophyta</taxon>
        <taxon>Spermatophyta</taxon>
        <taxon>Magnoliopsida</taxon>
        <taxon>Liliopsida</taxon>
        <taxon>Acoraceae</taxon>
        <taxon>Acorus</taxon>
    </lineage>
</organism>
<keyword evidence="3" id="KW-0378">Hydrolase</keyword>
<comment type="caution">
    <text evidence="3">The sequence shown here is derived from an EMBL/GenBank/DDBJ whole genome shotgun (WGS) entry which is preliminary data.</text>
</comment>
<dbReference type="GO" id="GO:0005773">
    <property type="term" value="C:vacuole"/>
    <property type="evidence" value="ECO:0007669"/>
    <property type="project" value="TreeGrafter"/>
</dbReference>
<evidence type="ECO:0000313" key="4">
    <source>
        <dbReference type="Proteomes" id="UP001180020"/>
    </source>
</evidence>
<protein>
    <submittedName>
        <fullName evidence="3">Serine carboxypeptidase II-3</fullName>
    </submittedName>
</protein>
<dbReference type="Gene3D" id="3.40.50.1820">
    <property type="entry name" value="alpha/beta hydrolase"/>
    <property type="match status" value="1"/>
</dbReference>
<keyword evidence="3" id="KW-0645">Protease</keyword>
<dbReference type="PANTHER" id="PTHR11802:SF470">
    <property type="entry name" value="CARBOXYPEPTIDASE"/>
    <property type="match status" value="1"/>
</dbReference>
<evidence type="ECO:0000256" key="1">
    <source>
        <dbReference type="ARBA" id="ARBA00009431"/>
    </source>
</evidence>
<dbReference type="GO" id="GO:0004185">
    <property type="term" value="F:serine-type carboxypeptidase activity"/>
    <property type="evidence" value="ECO:0007669"/>
    <property type="project" value="InterPro"/>
</dbReference>
<dbReference type="AlphaFoldDB" id="A0AAV9CJC3"/>
<reference evidence="3" key="2">
    <citation type="submission" date="2023-06" db="EMBL/GenBank/DDBJ databases">
        <authorList>
            <person name="Ma L."/>
            <person name="Liu K.-W."/>
            <person name="Li Z."/>
            <person name="Hsiao Y.-Y."/>
            <person name="Qi Y."/>
            <person name="Fu T."/>
            <person name="Tang G."/>
            <person name="Zhang D."/>
            <person name="Sun W.-H."/>
            <person name="Liu D.-K."/>
            <person name="Li Y."/>
            <person name="Chen G.-Z."/>
            <person name="Liu X.-D."/>
            <person name="Liao X.-Y."/>
            <person name="Jiang Y.-T."/>
            <person name="Yu X."/>
            <person name="Hao Y."/>
            <person name="Huang J."/>
            <person name="Zhao X.-W."/>
            <person name="Ke S."/>
            <person name="Chen Y.-Y."/>
            <person name="Wu W.-L."/>
            <person name="Hsu J.-L."/>
            <person name="Lin Y.-F."/>
            <person name="Huang M.-D."/>
            <person name="Li C.-Y."/>
            <person name="Huang L."/>
            <person name="Wang Z.-W."/>
            <person name="Zhao X."/>
            <person name="Zhong W.-Y."/>
            <person name="Peng D.-H."/>
            <person name="Ahmad S."/>
            <person name="Lan S."/>
            <person name="Zhang J.-S."/>
            <person name="Tsai W.-C."/>
            <person name="Van De Peer Y."/>
            <person name="Liu Z.-J."/>
        </authorList>
    </citation>
    <scope>NUCLEOTIDE SEQUENCE</scope>
    <source>
        <strain evidence="3">CP</strain>
        <tissue evidence="3">Leaves</tissue>
    </source>
</reference>
<dbReference type="SUPFAM" id="SSF53474">
    <property type="entry name" value="alpha/beta-Hydrolases"/>
    <property type="match status" value="1"/>
</dbReference>
<keyword evidence="2" id="KW-0732">Signal</keyword>
<dbReference type="GO" id="GO:0006508">
    <property type="term" value="P:proteolysis"/>
    <property type="evidence" value="ECO:0007669"/>
    <property type="project" value="InterPro"/>
</dbReference>
<dbReference type="PANTHER" id="PTHR11802">
    <property type="entry name" value="SERINE PROTEASE FAMILY S10 SERINE CARBOXYPEPTIDASE"/>
    <property type="match status" value="1"/>
</dbReference>
<gene>
    <name evidence="3" type="primary">CXP:2-3</name>
    <name evidence="3" type="ORF">QJS10_CPB19g01159</name>
</gene>
<evidence type="ECO:0000256" key="2">
    <source>
        <dbReference type="SAM" id="SignalP"/>
    </source>
</evidence>
<name>A0AAV9CJC3_ACOCL</name>